<evidence type="ECO:0000313" key="2">
    <source>
        <dbReference type="Proteomes" id="UP000603453"/>
    </source>
</evidence>
<dbReference type="PANTHER" id="PTHR28243:SF1">
    <property type="entry name" value="PYRIDOXAMINE 5'-PHOSPHATE OXIDASE ALR4036 FAMILY FMN-BINDING DOMAIN-CONTAINING PROTEIN"/>
    <property type="match status" value="1"/>
</dbReference>
<organism evidence="1 2">
    <name type="scientific">Mucor saturninus</name>
    <dbReference type="NCBI Taxonomy" id="64648"/>
    <lineage>
        <taxon>Eukaryota</taxon>
        <taxon>Fungi</taxon>
        <taxon>Fungi incertae sedis</taxon>
        <taxon>Mucoromycota</taxon>
        <taxon>Mucoromycotina</taxon>
        <taxon>Mucoromycetes</taxon>
        <taxon>Mucorales</taxon>
        <taxon>Mucorineae</taxon>
        <taxon>Mucoraceae</taxon>
        <taxon>Mucor</taxon>
    </lineage>
</organism>
<proteinExistence type="predicted"/>
<dbReference type="InterPro" id="IPR012349">
    <property type="entry name" value="Split_barrel_FMN-bd"/>
</dbReference>
<dbReference type="EMBL" id="JAEPRD010000005">
    <property type="protein sequence ID" value="KAG2212581.1"/>
    <property type="molecule type" value="Genomic_DNA"/>
</dbReference>
<keyword evidence="2" id="KW-1185">Reference proteome</keyword>
<dbReference type="OrthoDB" id="434253at2759"/>
<dbReference type="Proteomes" id="UP000603453">
    <property type="component" value="Unassembled WGS sequence"/>
</dbReference>
<reference evidence="1" key="1">
    <citation type="submission" date="2020-12" db="EMBL/GenBank/DDBJ databases">
        <title>Metabolic potential, ecology and presence of endohyphal bacteria is reflected in genomic diversity of Mucoromycotina.</title>
        <authorList>
            <person name="Muszewska A."/>
            <person name="Okrasinska A."/>
            <person name="Steczkiewicz K."/>
            <person name="Drgas O."/>
            <person name="Orlowska M."/>
            <person name="Perlinska-Lenart U."/>
            <person name="Aleksandrzak-Piekarczyk T."/>
            <person name="Szatraj K."/>
            <person name="Zielenkiewicz U."/>
            <person name="Pilsyk S."/>
            <person name="Malc E."/>
            <person name="Mieczkowski P."/>
            <person name="Kruszewska J.S."/>
            <person name="Biernat P."/>
            <person name="Pawlowska J."/>
        </authorList>
    </citation>
    <scope>NUCLEOTIDE SEQUENCE</scope>
    <source>
        <strain evidence="1">WA0000017839</strain>
    </source>
</reference>
<sequence length="179" mass="20563">MHNLRFNKMLENGFLQFIFAMNDHILMGDIKSDPNAKINWTLSTQEYYNFKGKFYIASAPIQVTRFPPPKISNGSGSSAVEEWEEERIRQWKGLDPETRATFTWPSRGEIPQSSSVAFSCRSLGTDASVVHDIALDNFCLLVYKVTHVEYFNYATFPPKRCVYTLDLKNSCWDTQTSNP</sequence>
<dbReference type="AlphaFoldDB" id="A0A8H7RMV5"/>
<dbReference type="SUPFAM" id="SSF50475">
    <property type="entry name" value="FMN-binding split barrel"/>
    <property type="match status" value="1"/>
</dbReference>
<name>A0A8H7RMV5_9FUNG</name>
<evidence type="ECO:0000313" key="1">
    <source>
        <dbReference type="EMBL" id="KAG2212581.1"/>
    </source>
</evidence>
<protein>
    <submittedName>
        <fullName evidence="1">Uncharacterized protein</fullName>
    </submittedName>
</protein>
<dbReference type="Gene3D" id="2.30.110.10">
    <property type="entry name" value="Electron Transport, Fmn-binding Protein, Chain A"/>
    <property type="match status" value="1"/>
</dbReference>
<dbReference type="PANTHER" id="PTHR28243">
    <property type="entry name" value="AGL049CP"/>
    <property type="match status" value="1"/>
</dbReference>
<gene>
    <name evidence="1" type="ORF">INT47_000557</name>
</gene>
<comment type="caution">
    <text evidence="1">The sequence shown here is derived from an EMBL/GenBank/DDBJ whole genome shotgun (WGS) entry which is preliminary data.</text>
</comment>
<accession>A0A8H7RMV5</accession>